<evidence type="ECO:0000313" key="3">
    <source>
        <dbReference type="Proteomes" id="UP001221302"/>
    </source>
</evidence>
<evidence type="ECO:0000313" key="2">
    <source>
        <dbReference type="EMBL" id="MDF1611305.1"/>
    </source>
</evidence>
<dbReference type="InterPro" id="IPR024311">
    <property type="entry name" value="Lipocalin-like"/>
</dbReference>
<comment type="caution">
    <text evidence="2">The sequence shown here is derived from an EMBL/GenBank/DDBJ whole genome shotgun (WGS) entry which is preliminary data.</text>
</comment>
<dbReference type="Pfam" id="PF13648">
    <property type="entry name" value="Lipocalin_4"/>
    <property type="match status" value="1"/>
</dbReference>
<name>A0AAE3P1X4_9BACT</name>
<accession>A0AAE3P1X4</accession>
<protein>
    <submittedName>
        <fullName evidence="2">Lipocalin family protein</fullName>
    </submittedName>
</protein>
<keyword evidence="3" id="KW-1185">Reference proteome</keyword>
<dbReference type="PROSITE" id="PS51257">
    <property type="entry name" value="PROKAR_LIPOPROTEIN"/>
    <property type="match status" value="1"/>
</dbReference>
<evidence type="ECO:0000259" key="1">
    <source>
        <dbReference type="Pfam" id="PF13648"/>
    </source>
</evidence>
<sequence length="151" mass="16517">MKNNWIIKFLISYLIITLFLAGCKKENSPTEPSLNPSEFVGTWKLTKVTVTLSGNNVELTPEQAETQMTIVAKSDGSFIMTTIKKDSTTGENVTTVLTGTWKIANGKIELKYSDGTSESLEFTLTGNKCTIKTTVQALGTTLPAVLEFTKQ</sequence>
<proteinExistence type="predicted"/>
<gene>
    <name evidence="2" type="ORF">P0M35_04020</name>
</gene>
<dbReference type="EMBL" id="JARGDL010000003">
    <property type="protein sequence ID" value="MDF1611305.1"/>
    <property type="molecule type" value="Genomic_DNA"/>
</dbReference>
<organism evidence="2 3">
    <name type="scientific">Stygiobacter electus</name>
    <dbReference type="NCBI Taxonomy" id="3032292"/>
    <lineage>
        <taxon>Bacteria</taxon>
        <taxon>Pseudomonadati</taxon>
        <taxon>Ignavibacteriota</taxon>
        <taxon>Ignavibacteria</taxon>
        <taxon>Ignavibacteriales</taxon>
        <taxon>Melioribacteraceae</taxon>
        <taxon>Stygiobacter</taxon>
    </lineage>
</organism>
<reference evidence="2" key="1">
    <citation type="submission" date="2023-03" db="EMBL/GenBank/DDBJ databases">
        <title>Stygiobacter electus gen. nov., sp. nov., facultatively anaerobic thermotolerant bacterium of the class Ignavibacteria from a well of Yessentuki mineral water deposit.</title>
        <authorList>
            <person name="Podosokorskaya O.A."/>
            <person name="Elcheninov A.G."/>
            <person name="Petrova N.F."/>
            <person name="Zavarzina D.G."/>
            <person name="Kublanov I.V."/>
            <person name="Merkel A.Y."/>
        </authorList>
    </citation>
    <scope>NUCLEOTIDE SEQUENCE</scope>
    <source>
        <strain evidence="2">09-Me</strain>
    </source>
</reference>
<dbReference type="Proteomes" id="UP001221302">
    <property type="component" value="Unassembled WGS sequence"/>
</dbReference>
<feature type="domain" description="Lipocalin-like" evidence="1">
    <location>
        <begin position="40"/>
        <end position="128"/>
    </location>
</feature>
<dbReference type="AlphaFoldDB" id="A0AAE3P1X4"/>
<dbReference type="RefSeq" id="WP_321535071.1">
    <property type="nucleotide sequence ID" value="NZ_JARGDL010000003.1"/>
</dbReference>